<feature type="transmembrane region" description="Helical" evidence="1">
    <location>
        <begin position="276"/>
        <end position="296"/>
    </location>
</feature>
<keyword evidence="1" id="KW-1133">Transmembrane helix</keyword>
<dbReference type="AlphaFoldDB" id="A0A7C1CSY1"/>
<keyword evidence="3" id="KW-0012">Acyltransferase</keyword>
<feature type="transmembrane region" description="Helical" evidence="1">
    <location>
        <begin position="14"/>
        <end position="33"/>
    </location>
</feature>
<evidence type="ECO:0000259" key="2">
    <source>
        <dbReference type="Pfam" id="PF01757"/>
    </source>
</evidence>
<feature type="non-terminal residue" evidence="3">
    <location>
        <position position="314"/>
    </location>
</feature>
<comment type="caution">
    <text evidence="3">The sequence shown here is derived from an EMBL/GenBank/DDBJ whole genome shotgun (WGS) entry which is preliminary data.</text>
</comment>
<reference evidence="3" key="1">
    <citation type="journal article" date="2020" name="mSystems">
        <title>Genome- and Community-Level Interaction Insights into Carbon Utilization and Element Cycling Functions of Hydrothermarchaeota in Hydrothermal Sediment.</title>
        <authorList>
            <person name="Zhou Z."/>
            <person name="Liu Y."/>
            <person name="Xu W."/>
            <person name="Pan J."/>
            <person name="Luo Z.H."/>
            <person name="Li M."/>
        </authorList>
    </citation>
    <scope>NUCLEOTIDE SEQUENCE [LARGE SCALE GENOMIC DNA]</scope>
    <source>
        <strain evidence="3">SpSt-1179</strain>
    </source>
</reference>
<feature type="transmembrane region" description="Helical" evidence="1">
    <location>
        <begin position="241"/>
        <end position="264"/>
    </location>
</feature>
<accession>A0A7C1CSY1</accession>
<name>A0A7C1CSY1_9BACT</name>
<feature type="transmembrane region" description="Helical" evidence="1">
    <location>
        <begin position="93"/>
        <end position="114"/>
    </location>
</feature>
<evidence type="ECO:0000256" key="1">
    <source>
        <dbReference type="SAM" id="Phobius"/>
    </source>
</evidence>
<feature type="transmembrane region" description="Helical" evidence="1">
    <location>
        <begin position="54"/>
        <end position="73"/>
    </location>
</feature>
<feature type="transmembrane region" description="Helical" evidence="1">
    <location>
        <begin position="126"/>
        <end position="143"/>
    </location>
</feature>
<feature type="transmembrane region" description="Helical" evidence="1">
    <location>
        <begin position="177"/>
        <end position="198"/>
    </location>
</feature>
<protein>
    <submittedName>
        <fullName evidence="3">Acyltransferase</fullName>
    </submittedName>
</protein>
<gene>
    <name evidence="3" type="ORF">ENN47_03315</name>
</gene>
<feature type="domain" description="Acyltransferase 3" evidence="2">
    <location>
        <begin position="1"/>
        <end position="292"/>
    </location>
</feature>
<dbReference type="EMBL" id="DSBT01000098">
    <property type="protein sequence ID" value="HDP77212.1"/>
    <property type="molecule type" value="Genomic_DNA"/>
</dbReference>
<keyword evidence="1" id="KW-0472">Membrane</keyword>
<keyword evidence="3" id="KW-0808">Transferase</keyword>
<dbReference type="InterPro" id="IPR002656">
    <property type="entry name" value="Acyl_transf_3_dom"/>
</dbReference>
<keyword evidence="1" id="KW-0812">Transmembrane</keyword>
<feature type="transmembrane region" description="Helical" evidence="1">
    <location>
        <begin position="210"/>
        <end position="229"/>
    </location>
</feature>
<sequence length="314" mass="35359">MALVVMYHTLPPQIVANLINPAACTFFFLSGLISKEGTLRTSLLRRFRQLIVPYYTMASVNILIWLVVKMIVTRDELNFMLVDVVLNVLTVRTAVGTIPVNIIPLWFIPAVFVMEIYYSVLSKLRILPVGIALGFASMFFLYGSLPFKLDVALAVLPYFAMGKLVKSLGISTRRVPVIITIVASVLYLIVAAFCNGVYLMEDYFGSSPSLYIFAALVGVIAISGIAQLIEKHAPLKRIFSLFGKRTLFVLGYHIVAGFLVYPIFDFFGDPIEIMERFWYVYWFINMTVVFMLIRFLPEPAITILSGSFLAKRKA</sequence>
<proteinExistence type="predicted"/>
<evidence type="ECO:0000313" key="3">
    <source>
        <dbReference type="EMBL" id="HDP77212.1"/>
    </source>
</evidence>
<dbReference type="Pfam" id="PF01757">
    <property type="entry name" value="Acyl_transf_3"/>
    <property type="match status" value="1"/>
</dbReference>
<feature type="transmembrane region" description="Helical" evidence="1">
    <location>
        <begin position="149"/>
        <end position="165"/>
    </location>
</feature>
<dbReference type="GO" id="GO:0016747">
    <property type="term" value="F:acyltransferase activity, transferring groups other than amino-acyl groups"/>
    <property type="evidence" value="ECO:0007669"/>
    <property type="project" value="InterPro"/>
</dbReference>
<organism evidence="3">
    <name type="scientific">Mesotoga infera</name>
    <dbReference type="NCBI Taxonomy" id="1236046"/>
    <lineage>
        <taxon>Bacteria</taxon>
        <taxon>Thermotogati</taxon>
        <taxon>Thermotogota</taxon>
        <taxon>Thermotogae</taxon>
        <taxon>Kosmotogales</taxon>
        <taxon>Kosmotogaceae</taxon>
        <taxon>Mesotoga</taxon>
    </lineage>
</organism>
<dbReference type="Proteomes" id="UP000886198">
    <property type="component" value="Unassembled WGS sequence"/>
</dbReference>